<dbReference type="KEGG" id="gfe:Gferi_00310"/>
<dbReference type="STRING" id="1424294.Gferi_00310"/>
<feature type="region of interest" description="Disordered" evidence="1">
    <location>
        <begin position="104"/>
        <end position="130"/>
    </location>
</feature>
<feature type="compositionally biased region" description="Polar residues" evidence="1">
    <location>
        <begin position="104"/>
        <end position="114"/>
    </location>
</feature>
<organism evidence="3 4">
    <name type="scientific">Geosporobacter ferrireducens</name>
    <dbReference type="NCBI Taxonomy" id="1424294"/>
    <lineage>
        <taxon>Bacteria</taxon>
        <taxon>Bacillati</taxon>
        <taxon>Bacillota</taxon>
        <taxon>Clostridia</taxon>
        <taxon>Peptostreptococcales</taxon>
        <taxon>Thermotaleaceae</taxon>
        <taxon>Geosporobacter</taxon>
    </lineage>
</organism>
<evidence type="ECO:0000313" key="4">
    <source>
        <dbReference type="Proteomes" id="UP000095743"/>
    </source>
</evidence>
<evidence type="ECO:0000256" key="2">
    <source>
        <dbReference type="SAM" id="Phobius"/>
    </source>
</evidence>
<evidence type="ECO:0000313" key="3">
    <source>
        <dbReference type="EMBL" id="AOT68158.1"/>
    </source>
</evidence>
<keyword evidence="2" id="KW-0472">Membrane</keyword>
<dbReference type="RefSeq" id="WP_069973712.1">
    <property type="nucleotide sequence ID" value="NZ_CP017269.1"/>
</dbReference>
<dbReference type="EMBL" id="CP017269">
    <property type="protein sequence ID" value="AOT68158.1"/>
    <property type="molecule type" value="Genomic_DNA"/>
</dbReference>
<reference evidence="3 4" key="1">
    <citation type="submission" date="2016-09" db="EMBL/GenBank/DDBJ databases">
        <title>Genomic analysis reveals versatility of anaerobic energy metabolism of Geosporobacter ferrireducens IRF9 of phylum Firmicutes.</title>
        <authorList>
            <person name="Kim S.-J."/>
        </authorList>
    </citation>
    <scope>NUCLEOTIDE SEQUENCE [LARGE SCALE GENOMIC DNA]</scope>
    <source>
        <strain evidence="3 4">IRF9</strain>
    </source>
</reference>
<keyword evidence="2" id="KW-0812">Transmembrane</keyword>
<gene>
    <name evidence="3" type="ORF">Gferi_00310</name>
</gene>
<dbReference type="AlphaFoldDB" id="A0A1D8GB88"/>
<sequence>MKINEKFNELLQKMGHKKMIYNLVAIVIICIIALITWDTFFPGKLEGSLAGNAVKQEQGGENFPVESYRDSLETQLKNILSQIKGVGQVEVMVTYESSVEVVPASNTTRSQQQTQEKDAQGGTRTTTQEELTQNIVTNSSTGNSGLLVIKEIKPQIRGVVVVAEGAGDVMVKTELVDAVKTIFQIPAHKVMVYEKKID</sequence>
<dbReference type="Proteomes" id="UP000095743">
    <property type="component" value="Chromosome"/>
</dbReference>
<keyword evidence="4" id="KW-1185">Reference proteome</keyword>
<protein>
    <recommendedName>
        <fullName evidence="5">Stage III sporulation protein AG</fullName>
    </recommendedName>
</protein>
<keyword evidence="2" id="KW-1133">Transmembrane helix</keyword>
<name>A0A1D8GB88_9FIRM</name>
<feature type="transmembrane region" description="Helical" evidence="2">
    <location>
        <begin position="20"/>
        <end position="37"/>
    </location>
</feature>
<dbReference type="OrthoDB" id="1634070at2"/>
<accession>A0A1D8GB88</accession>
<evidence type="ECO:0008006" key="5">
    <source>
        <dbReference type="Google" id="ProtNLM"/>
    </source>
</evidence>
<proteinExistence type="predicted"/>
<evidence type="ECO:0000256" key="1">
    <source>
        <dbReference type="SAM" id="MobiDB-lite"/>
    </source>
</evidence>